<feature type="region of interest" description="Disordered" evidence="1">
    <location>
        <begin position="75"/>
        <end position="160"/>
    </location>
</feature>
<sequence>MNNVKCESYQGAAVYGEFNSKNETEESSSKKRFKGIVTAYDTHSGSGNDDCSLILTVEEADDSLLDWIQFTKAPVTTQRPKKRKRKPKATTTPHWAKTTTTSTTTSTTSTSSTTRSTTLTTITTSTKHLTTSTSAQSTTKPNEATTVSNPTSVGKSHSETTTYMETTASLKSEMEWLETSTQQSDLFINNPSTKQNQVYELGECADVSQQVEIDDLVSVDCRVAECFFSCPMNRSPNIPYLICNNETNEWILPEFAEKVFCRMLDPEISLIDFLVKERPIFCKETPKALTPNEVQEFCNPYFCIISCADEERTIFCNDGLWPENEFNC</sequence>
<name>A0ABN7SAU3_OIKDI</name>
<protein>
    <submittedName>
        <fullName evidence="2">Oidioi.mRNA.OKI2018_I69.XSR.g14610.t1.cds</fullName>
    </submittedName>
</protein>
<feature type="compositionally biased region" description="Low complexity" evidence="1">
    <location>
        <begin position="89"/>
        <end position="134"/>
    </location>
</feature>
<organism evidence="2 3">
    <name type="scientific">Oikopleura dioica</name>
    <name type="common">Tunicate</name>
    <dbReference type="NCBI Taxonomy" id="34765"/>
    <lineage>
        <taxon>Eukaryota</taxon>
        <taxon>Metazoa</taxon>
        <taxon>Chordata</taxon>
        <taxon>Tunicata</taxon>
        <taxon>Appendicularia</taxon>
        <taxon>Copelata</taxon>
        <taxon>Oikopleuridae</taxon>
        <taxon>Oikopleura</taxon>
    </lineage>
</organism>
<keyword evidence="3" id="KW-1185">Reference proteome</keyword>
<dbReference type="EMBL" id="OU015569">
    <property type="protein sequence ID" value="CAG5096420.1"/>
    <property type="molecule type" value="Genomic_DNA"/>
</dbReference>
<gene>
    <name evidence="2" type="ORF">OKIOD_LOCUS6168</name>
</gene>
<evidence type="ECO:0000256" key="1">
    <source>
        <dbReference type="SAM" id="MobiDB-lite"/>
    </source>
</evidence>
<feature type="compositionally biased region" description="Polar residues" evidence="1">
    <location>
        <begin position="135"/>
        <end position="160"/>
    </location>
</feature>
<evidence type="ECO:0000313" key="3">
    <source>
        <dbReference type="Proteomes" id="UP001158576"/>
    </source>
</evidence>
<accession>A0ABN7SAU3</accession>
<reference evidence="2 3" key="1">
    <citation type="submission" date="2021-04" db="EMBL/GenBank/DDBJ databases">
        <authorList>
            <person name="Bliznina A."/>
        </authorList>
    </citation>
    <scope>NUCLEOTIDE SEQUENCE [LARGE SCALE GENOMIC DNA]</scope>
</reference>
<evidence type="ECO:0000313" key="2">
    <source>
        <dbReference type="EMBL" id="CAG5096420.1"/>
    </source>
</evidence>
<proteinExistence type="predicted"/>
<dbReference type="Proteomes" id="UP001158576">
    <property type="component" value="Chromosome XSR"/>
</dbReference>
<feature type="compositionally biased region" description="Basic residues" evidence="1">
    <location>
        <begin position="79"/>
        <end position="88"/>
    </location>
</feature>